<dbReference type="InterPro" id="IPR029063">
    <property type="entry name" value="SAM-dependent_MTases_sf"/>
</dbReference>
<dbReference type="GO" id="GO:0008168">
    <property type="term" value="F:methyltransferase activity"/>
    <property type="evidence" value="ECO:0007669"/>
    <property type="project" value="UniProtKB-KW"/>
</dbReference>
<dbReference type="GO" id="GO:0003723">
    <property type="term" value="F:RNA binding"/>
    <property type="evidence" value="ECO:0007669"/>
    <property type="project" value="UniProtKB-KW"/>
</dbReference>
<dbReference type="Gene3D" id="3.40.50.150">
    <property type="entry name" value="Vaccinia Virus protein VP39"/>
    <property type="match status" value="1"/>
</dbReference>
<dbReference type="GO" id="GO:0032259">
    <property type="term" value="P:methylation"/>
    <property type="evidence" value="ECO:0007669"/>
    <property type="project" value="UniProtKB-KW"/>
</dbReference>
<dbReference type="InterPro" id="IPR001737">
    <property type="entry name" value="KsgA/Erm"/>
</dbReference>
<name>A0A073JV77_9BACI</name>
<protein>
    <submittedName>
        <fullName evidence="5">Methyltransferase type 12</fullName>
    </submittedName>
</protein>
<keyword evidence="6" id="KW-1185">Reference proteome</keyword>
<dbReference type="CDD" id="cd02440">
    <property type="entry name" value="AdoMet_MTases"/>
    <property type="match status" value="1"/>
</dbReference>
<evidence type="ECO:0000256" key="1">
    <source>
        <dbReference type="ARBA" id="ARBA00022603"/>
    </source>
</evidence>
<keyword evidence="4" id="KW-0694">RNA-binding</keyword>
<dbReference type="Pfam" id="PF00398">
    <property type="entry name" value="RrnaAD"/>
    <property type="match status" value="1"/>
</dbReference>
<proteinExistence type="predicted"/>
<dbReference type="InterPro" id="IPR051052">
    <property type="entry name" value="Diverse_substrate_MTase"/>
</dbReference>
<dbReference type="STRING" id="574376.BAMA_06530"/>
<keyword evidence="1 5" id="KW-0489">Methyltransferase</keyword>
<organism evidence="5 6">
    <name type="scientific">Bacillus manliponensis</name>
    <dbReference type="NCBI Taxonomy" id="574376"/>
    <lineage>
        <taxon>Bacteria</taxon>
        <taxon>Bacillati</taxon>
        <taxon>Bacillota</taxon>
        <taxon>Bacilli</taxon>
        <taxon>Bacillales</taxon>
        <taxon>Bacillaceae</taxon>
        <taxon>Bacillus</taxon>
        <taxon>Bacillus cereus group</taxon>
    </lineage>
</organism>
<evidence type="ECO:0000313" key="6">
    <source>
        <dbReference type="Proteomes" id="UP000027822"/>
    </source>
</evidence>
<dbReference type="Proteomes" id="UP000027822">
    <property type="component" value="Unassembled WGS sequence"/>
</dbReference>
<evidence type="ECO:0000313" key="5">
    <source>
        <dbReference type="EMBL" id="KEK18215.1"/>
    </source>
</evidence>
<dbReference type="eggNOG" id="COG0500">
    <property type="taxonomic scope" value="Bacteria"/>
</dbReference>
<evidence type="ECO:0000256" key="2">
    <source>
        <dbReference type="ARBA" id="ARBA00022679"/>
    </source>
</evidence>
<accession>A0A073JV77</accession>
<keyword evidence="3" id="KW-0949">S-adenosyl-L-methionine</keyword>
<comment type="caution">
    <text evidence="5">The sequence shown here is derived from an EMBL/GenBank/DDBJ whole genome shotgun (WGS) entry which is preliminary data.</text>
</comment>
<dbReference type="RefSeq" id="WP_034641492.1">
    <property type="nucleotide sequence ID" value="NZ_CBCSJC010000013.1"/>
</dbReference>
<dbReference type="PANTHER" id="PTHR44942:SF4">
    <property type="entry name" value="METHYLTRANSFERASE TYPE 11 DOMAIN-CONTAINING PROTEIN"/>
    <property type="match status" value="1"/>
</dbReference>
<reference evidence="5 6" key="1">
    <citation type="submission" date="2014-06" db="EMBL/GenBank/DDBJ databases">
        <title>Draft genome sequence of Bacillus manliponensis JCM 15802 (MCCC 1A00708).</title>
        <authorList>
            <person name="Lai Q."/>
            <person name="Liu Y."/>
            <person name="Shao Z."/>
        </authorList>
    </citation>
    <scope>NUCLEOTIDE SEQUENCE [LARGE SCALE GENOMIC DNA]</scope>
    <source>
        <strain evidence="5 6">JCM 15802</strain>
    </source>
</reference>
<evidence type="ECO:0000256" key="4">
    <source>
        <dbReference type="ARBA" id="ARBA00022884"/>
    </source>
</evidence>
<dbReference type="EMBL" id="JOTN01000016">
    <property type="protein sequence ID" value="KEK18215.1"/>
    <property type="molecule type" value="Genomic_DNA"/>
</dbReference>
<dbReference type="PANTHER" id="PTHR44942">
    <property type="entry name" value="METHYLTRANSF_11 DOMAIN-CONTAINING PROTEIN"/>
    <property type="match status" value="1"/>
</dbReference>
<sequence>MDVSLDSRKHTFNNIVEEYEKIRPTYPKELFTDIFTYANVKETDRIFEIGCGTGKATEGFVASGYKNIDCVELGENLAKFTANKFQDEKDIHVYNENFETWNMGKNSYALAVSATAFHFINPDIGYPKVSQLLRKNGTMAFFWTYYVQPETEIFREIAVCYDKYASHLHPRNVPTPKQFIEERTNLTKKQDLFQDIIVKEYTWVDTYTSNEYIDLIHTQSAHQLLPGNVKEKLFHSIHTVIENHGGTIEKPQFVALYLAKKK</sequence>
<dbReference type="SUPFAM" id="SSF53335">
    <property type="entry name" value="S-adenosyl-L-methionine-dependent methyltransferases"/>
    <property type="match status" value="1"/>
</dbReference>
<evidence type="ECO:0000256" key="3">
    <source>
        <dbReference type="ARBA" id="ARBA00022691"/>
    </source>
</evidence>
<keyword evidence="2 5" id="KW-0808">Transferase</keyword>
<dbReference type="AlphaFoldDB" id="A0A073JV77"/>
<gene>
    <name evidence="5" type="ORF">BAMA_06530</name>
</gene>
<dbReference type="OrthoDB" id="9797252at2"/>